<dbReference type="GO" id="GO:0015990">
    <property type="term" value="P:electron transport coupled proton transport"/>
    <property type="evidence" value="ECO:0007669"/>
    <property type="project" value="TreeGrafter"/>
</dbReference>
<dbReference type="GO" id="GO:0042773">
    <property type="term" value="P:ATP synthesis coupled electron transport"/>
    <property type="evidence" value="ECO:0007669"/>
    <property type="project" value="InterPro"/>
</dbReference>
<evidence type="ECO:0000256" key="8">
    <source>
        <dbReference type="ARBA" id="ARBA00023136"/>
    </source>
</evidence>
<dbReference type="Proteomes" id="UP001314170">
    <property type="component" value="Unassembled WGS sequence"/>
</dbReference>
<gene>
    <name evidence="10" type="ORF">DCAF_LOCUS2261</name>
</gene>
<dbReference type="AlphaFoldDB" id="A0AAV1QWW9"/>
<name>A0AAV1QWW9_9ROSI</name>
<evidence type="ECO:0000256" key="4">
    <source>
        <dbReference type="ARBA" id="ARBA00022692"/>
    </source>
</evidence>
<keyword evidence="11" id="KW-1185">Reference proteome</keyword>
<keyword evidence="7" id="KW-0520">NAD</keyword>
<evidence type="ECO:0000256" key="3">
    <source>
        <dbReference type="ARBA" id="ARBA00022448"/>
    </source>
</evidence>
<evidence type="ECO:0000256" key="7">
    <source>
        <dbReference type="ARBA" id="ARBA00023027"/>
    </source>
</evidence>
<dbReference type="GO" id="GO:0016020">
    <property type="term" value="C:membrane"/>
    <property type="evidence" value="ECO:0007669"/>
    <property type="project" value="UniProtKB-SubCell"/>
</dbReference>
<organism evidence="10 11">
    <name type="scientific">Dovyalis caffra</name>
    <dbReference type="NCBI Taxonomy" id="77055"/>
    <lineage>
        <taxon>Eukaryota</taxon>
        <taxon>Viridiplantae</taxon>
        <taxon>Streptophyta</taxon>
        <taxon>Embryophyta</taxon>
        <taxon>Tracheophyta</taxon>
        <taxon>Spermatophyta</taxon>
        <taxon>Magnoliopsida</taxon>
        <taxon>eudicotyledons</taxon>
        <taxon>Gunneridae</taxon>
        <taxon>Pentapetalae</taxon>
        <taxon>rosids</taxon>
        <taxon>fabids</taxon>
        <taxon>Malpighiales</taxon>
        <taxon>Salicaceae</taxon>
        <taxon>Flacourtieae</taxon>
        <taxon>Dovyalis</taxon>
    </lineage>
</organism>
<keyword evidence="3" id="KW-0813">Transport</keyword>
<proteinExistence type="inferred from homology"/>
<dbReference type="PANTHER" id="PTHR42829">
    <property type="entry name" value="NADH-UBIQUINONE OXIDOREDUCTASE CHAIN 5"/>
    <property type="match status" value="1"/>
</dbReference>
<feature type="region of interest" description="Disordered" evidence="9">
    <location>
        <begin position="181"/>
        <end position="210"/>
    </location>
</feature>
<dbReference type="EMBL" id="CAWUPB010000378">
    <property type="protein sequence ID" value="CAK7324609.1"/>
    <property type="molecule type" value="Genomic_DNA"/>
</dbReference>
<dbReference type="GO" id="GO:0008137">
    <property type="term" value="F:NADH dehydrogenase (ubiquinone) activity"/>
    <property type="evidence" value="ECO:0007669"/>
    <property type="project" value="InterPro"/>
</dbReference>
<dbReference type="GO" id="GO:0003954">
    <property type="term" value="F:NADH dehydrogenase activity"/>
    <property type="evidence" value="ECO:0007669"/>
    <property type="project" value="TreeGrafter"/>
</dbReference>
<keyword evidence="8" id="KW-0472">Membrane</keyword>
<evidence type="ECO:0000256" key="5">
    <source>
        <dbReference type="ARBA" id="ARBA00022967"/>
    </source>
</evidence>
<evidence type="ECO:0000256" key="1">
    <source>
        <dbReference type="ARBA" id="ARBA00004141"/>
    </source>
</evidence>
<accession>A0AAV1QWW9</accession>
<evidence type="ECO:0000256" key="2">
    <source>
        <dbReference type="ARBA" id="ARBA00008200"/>
    </source>
</evidence>
<sequence length="410" mass="45448">MNHAFFKALLFLSAGSVIHAILSLIGFPFLTGFYSKDVILELAYTKYTISGNFAFCGCCSPDTIVRGHNSANTIIRGEQELGIGCGRNSRQWLRCSVDSLPLCGGPNPYDTDHTEGQALKRRTGTSGINVFQFLALHRPSNGPWTKRPLPERTMSRGPPPPTRYILRLWAAITIQEDTRNWKDKQTNPPGGLPSYKSHDTGAGFSKKPRSRGILQPWEPGLRHPSFAVDVSAKFVCRQLNVSISIHGRICKRFPVARRHPSPGIDLYHFRRNDIKVLTFSLVSRSGVPSSLALRPRNSCSSYSANSGSFEEDLDLKREINILLDPLNDPIGLQDLLRLELKIRLLRMAPLPLAFPKVKEVLLVRLKSVGYSNSLTSVASPRVAKEAAASISDLRYAISFSCLKLLSTPLP</sequence>
<evidence type="ECO:0000256" key="6">
    <source>
        <dbReference type="ARBA" id="ARBA00022989"/>
    </source>
</evidence>
<protein>
    <submittedName>
        <fullName evidence="10">Uncharacterized protein</fullName>
    </submittedName>
</protein>
<evidence type="ECO:0000256" key="9">
    <source>
        <dbReference type="SAM" id="MobiDB-lite"/>
    </source>
</evidence>
<keyword evidence="6" id="KW-1133">Transmembrane helix</keyword>
<evidence type="ECO:0000313" key="10">
    <source>
        <dbReference type="EMBL" id="CAK7324609.1"/>
    </source>
</evidence>
<keyword evidence="4" id="KW-0812">Transmembrane</keyword>
<keyword evidence="5" id="KW-1278">Translocase</keyword>
<dbReference type="InterPro" id="IPR003945">
    <property type="entry name" value="NU5C-like"/>
</dbReference>
<comment type="caution">
    <text evidence="10">The sequence shown here is derived from an EMBL/GenBank/DDBJ whole genome shotgun (WGS) entry which is preliminary data.</text>
</comment>
<comment type="similarity">
    <text evidence="2">Belongs to the complex I subunit 5 family.</text>
</comment>
<comment type="subcellular location">
    <subcellularLocation>
        <location evidence="1">Membrane</location>
        <topology evidence="1">Multi-pass membrane protein</topology>
    </subcellularLocation>
</comment>
<evidence type="ECO:0000313" key="11">
    <source>
        <dbReference type="Proteomes" id="UP001314170"/>
    </source>
</evidence>
<reference evidence="10 11" key="1">
    <citation type="submission" date="2024-01" db="EMBL/GenBank/DDBJ databases">
        <authorList>
            <person name="Waweru B."/>
        </authorList>
    </citation>
    <scope>NUCLEOTIDE SEQUENCE [LARGE SCALE GENOMIC DNA]</scope>
</reference>
<dbReference type="PANTHER" id="PTHR42829:SF2">
    <property type="entry name" value="NADH-UBIQUINONE OXIDOREDUCTASE CHAIN 5"/>
    <property type="match status" value="1"/>
</dbReference>